<proteinExistence type="predicted"/>
<dbReference type="AlphaFoldDB" id="A0A0S2TFA0"/>
<reference evidence="1" key="1">
    <citation type="submission" date="2015-10" db="EMBL/GenBank/DDBJ databases">
        <title>Description of Candidatus Tenderia electrophaga gen. nov, sp. nov., an Uncultivated Electroautotroph from a Biocathode Enrichment.</title>
        <authorList>
            <person name="Eddie B.J."/>
            <person name="Malanoski A.P."/>
            <person name="Wang Z."/>
            <person name="Hall R.J."/>
            <person name="Oh S.D."/>
            <person name="Heiner C."/>
            <person name="Lin B."/>
            <person name="Strycharz-Glaven S.M."/>
        </authorList>
    </citation>
    <scope>NUCLEOTIDE SEQUENCE [LARGE SCALE GENOMIC DNA]</scope>
    <source>
        <strain evidence="1">NRL1</strain>
    </source>
</reference>
<accession>A0A0S2TFA0</accession>
<protein>
    <submittedName>
        <fullName evidence="1">Uncharacterized protein</fullName>
    </submittedName>
</protein>
<name>A0A0S2TFA0_9GAMM</name>
<dbReference type="Proteomes" id="UP000055136">
    <property type="component" value="Chromosome"/>
</dbReference>
<evidence type="ECO:0000313" key="2">
    <source>
        <dbReference type="Proteomes" id="UP000055136"/>
    </source>
</evidence>
<sequence length="1017" mass="113731">MNSRHLIHSAEFHVGFDCQETAFALQAELNGFVHQQMMKVVEEVFDAAAGRDAVLRIPAIELDLGVVPHHDYRDELPRRLRRKLEEALAALRQSVDDGPSTGVQALDRRTGRRELLEYYLVYGHLPWYAGPADGERLAQHLSDYLRTQAQAFKSFLQQAAQRELVVDRLVTQFPTHTVYTLIELLAPAQAGHIIQLVDTLLSAVGPDVSRHDAQRLLVGELIMLLLGKGGRQLDVQQLLVQALLPVWRRWPLQTSTWLERLARGRAAQGGAQLQAVLSRVLAESAPQPNKVAAADDVDRHASSRLADAICAGDFSLIEALWQTVLTDSAGLLEQVLNQHGRRAVVRKRLAHGFPESALQQILVLMQPTEYGFVATVLEQPVWFRQPRGEPAPPRRAVKRQLWEFTLTYLLVERGSRFNKKSYLASVLRQAAAANNLSPDELAAEFSAQLRGLAKSNAGARQMLHLLTELDTAAHADARDPGSTNEAWLADYTHYDQLIRALSRDDKQHGEALNEAIDALERRAPQLLMRLLRELQAGAVGSELSSDAWSTSALRSLVLAFVRLMHQGDGANESPLIEALESYAARSPARRPYYYQVLRQIVRGELIDFEAIPAYTSGVSSQVEHAGLHAAPTPHAESAPDRFEDQEQVVSTYLRSHKQPTQVEVDALVQSCEYLLERQPRAVRRLLNTLMSDARMTERLVRVLPERLLIRWLGAAGVNDLSRLIRYADIVTTACYGSGMGVGVDSARLAVLKWQAIFAYVAEFGPVFQQRYFVTHLVHYLMQRAAGNAPGEFVAAISQQLLADSLPSTREMIRRTIQCLNDIDSGPAFTKGENPRVINEVDVSSAPEPPVLEDIYIYNAGVVLAAPYLPRVFDMLGLTKASAFRDRHAAVRGVHMLQFLVNGNLAAPEYQLVLNKLLCGVKTGIPIEREITLAERETEQLLGLLQGMIQNWTALGNTSVAGLREAFLQREGRLQLKDDAWHLLVESKPYDMLLDQLPWSYSTIKYAWMERVIYVDWR</sequence>
<evidence type="ECO:0000313" key="1">
    <source>
        <dbReference type="EMBL" id="ALP53847.1"/>
    </source>
</evidence>
<dbReference type="EMBL" id="CP013099">
    <property type="protein sequence ID" value="ALP53847.1"/>
    <property type="molecule type" value="Genomic_DNA"/>
</dbReference>
<gene>
    <name evidence="1" type="ORF">Tel_12275</name>
</gene>
<dbReference type="STRING" id="1748243.Tel_12275"/>
<keyword evidence="2" id="KW-1185">Reference proteome</keyword>
<dbReference type="Pfam" id="PF19268">
    <property type="entry name" value="CIS_TMP"/>
    <property type="match status" value="2"/>
</dbReference>
<dbReference type="KEGG" id="tee:Tel_12275"/>
<organism evidence="1 2">
    <name type="scientific">Candidatus Tenderia electrophaga</name>
    <dbReference type="NCBI Taxonomy" id="1748243"/>
    <lineage>
        <taxon>Bacteria</taxon>
        <taxon>Pseudomonadati</taxon>
        <taxon>Pseudomonadota</taxon>
        <taxon>Gammaproteobacteria</taxon>
        <taxon>Candidatus Tenderiales</taxon>
        <taxon>Candidatus Tenderiaceae</taxon>
        <taxon>Candidatus Tenderia</taxon>
    </lineage>
</organism>
<dbReference type="InterPro" id="IPR045538">
    <property type="entry name" value="CIS_TMP"/>
</dbReference>